<dbReference type="EMBL" id="CP159872">
    <property type="protein sequence ID" value="XCM81734.1"/>
    <property type="molecule type" value="Genomic_DNA"/>
</dbReference>
<reference evidence="1" key="1">
    <citation type="submission" date="2024-06" db="EMBL/GenBank/DDBJ databases">
        <title>The genome sequences of Kitasatospora sp. strain HUAS MG31.</title>
        <authorList>
            <person name="Mo P."/>
        </authorList>
    </citation>
    <scope>NUCLEOTIDE SEQUENCE</scope>
    <source>
        <strain evidence="1">HUAS MG31</strain>
    </source>
</reference>
<name>A0AAU8JZA1_9ACTN</name>
<gene>
    <name evidence="1" type="ORF">ABWK59_23955</name>
</gene>
<sequence>MELLEIEVERHDWASMRCGCGQPAEHLAQEFRRLALEDGPPMDGGELSDHVTTPGSLLLEPALPTVSVLLAALADEVPPPHRFGLLEALLFILSAEGQDPSLPRETDLVEQCEEAVRAGLWLLYREVLSGESVGAASYAFEILSLVESDRERLGRVRAAAGERISWDLRTAEG</sequence>
<accession>A0AAU8JZA1</accession>
<protein>
    <submittedName>
        <fullName evidence="1">Uncharacterized protein</fullName>
    </submittedName>
</protein>
<organism evidence="1">
    <name type="scientific">Kitasatospora camelliae</name>
    <dbReference type="NCBI Taxonomy" id="3156397"/>
    <lineage>
        <taxon>Bacteria</taxon>
        <taxon>Bacillati</taxon>
        <taxon>Actinomycetota</taxon>
        <taxon>Actinomycetes</taxon>
        <taxon>Kitasatosporales</taxon>
        <taxon>Streptomycetaceae</taxon>
        <taxon>Kitasatospora</taxon>
    </lineage>
</organism>
<evidence type="ECO:0000313" key="1">
    <source>
        <dbReference type="EMBL" id="XCM81734.1"/>
    </source>
</evidence>
<dbReference type="AlphaFoldDB" id="A0AAU8JZA1"/>
<dbReference type="KEGG" id="kcm:ABWK59_23955"/>
<dbReference type="RefSeq" id="WP_354642661.1">
    <property type="nucleotide sequence ID" value="NZ_CP159872.1"/>
</dbReference>
<proteinExistence type="predicted"/>